<feature type="transmembrane region" description="Helical" evidence="1">
    <location>
        <begin position="43"/>
        <end position="66"/>
    </location>
</feature>
<gene>
    <name evidence="2" type="ORF">AMR74_10575</name>
</gene>
<evidence type="ECO:0000256" key="1">
    <source>
        <dbReference type="SAM" id="Phobius"/>
    </source>
</evidence>
<accession>A0A0N0BQW4</accession>
<evidence type="ECO:0000313" key="3">
    <source>
        <dbReference type="Proteomes" id="UP000037747"/>
    </source>
</evidence>
<keyword evidence="1" id="KW-0472">Membrane</keyword>
<sequence length="69" mass="6974">MSSEPGIDTARFGRILALVGFVTTVFLFLTAQRLSGDAFQIGAVAIGMVGLITAIIGFLVAAGSAVDAS</sequence>
<protein>
    <submittedName>
        <fullName evidence="2">Uncharacterized protein</fullName>
    </submittedName>
</protein>
<comment type="caution">
    <text evidence="2">The sequence shown here is derived from an EMBL/GenBank/DDBJ whole genome shotgun (WGS) entry which is preliminary data.</text>
</comment>
<feature type="transmembrane region" description="Helical" evidence="1">
    <location>
        <begin position="12"/>
        <end position="31"/>
    </location>
</feature>
<keyword evidence="3" id="KW-1185">Reference proteome</keyword>
<keyword evidence="1" id="KW-0812">Transmembrane</keyword>
<dbReference type="GeneID" id="55593359"/>
<reference evidence="2 3" key="1">
    <citation type="submission" date="2015-08" db="EMBL/GenBank/DDBJ databases">
        <title>Genomes of Isolates from Cabo Rojo, PR.</title>
        <authorList>
            <person name="Sanchez-Nieves R.L."/>
            <person name="Montalvo-Rodriguez R."/>
        </authorList>
    </citation>
    <scope>NUCLEOTIDE SEQUENCE [LARGE SCALE GENOMIC DNA]</scope>
    <source>
        <strain evidence="2 3">5</strain>
    </source>
</reference>
<keyword evidence="1" id="KW-1133">Transmembrane helix</keyword>
<dbReference type="STRING" id="1765655.AMR74_10575"/>
<dbReference type="OrthoDB" id="325772at2157"/>
<dbReference type="RefSeq" id="WP_053772031.1">
    <property type="nucleotide sequence ID" value="NZ_LIST01000004.1"/>
</dbReference>
<dbReference type="AlphaFoldDB" id="A0A0N0BQW4"/>
<dbReference type="EMBL" id="LIST01000004">
    <property type="protein sequence ID" value="KOX95986.1"/>
    <property type="molecule type" value="Genomic_DNA"/>
</dbReference>
<organism evidence="2 3">
    <name type="scientific">Halorubrum tropicale</name>
    <dbReference type="NCBI Taxonomy" id="1765655"/>
    <lineage>
        <taxon>Archaea</taxon>
        <taxon>Methanobacteriati</taxon>
        <taxon>Methanobacteriota</taxon>
        <taxon>Stenosarchaea group</taxon>
        <taxon>Halobacteria</taxon>
        <taxon>Halobacteriales</taxon>
        <taxon>Haloferacaceae</taxon>
        <taxon>Halorubrum</taxon>
    </lineage>
</organism>
<dbReference type="Proteomes" id="UP000037747">
    <property type="component" value="Unassembled WGS sequence"/>
</dbReference>
<dbReference type="PATRIC" id="fig|1705389.3.peg.3635"/>
<evidence type="ECO:0000313" key="2">
    <source>
        <dbReference type="EMBL" id="KOX95986.1"/>
    </source>
</evidence>
<proteinExistence type="predicted"/>
<name>A0A0N0BQW4_9EURY</name>